<reference evidence="3 4" key="1">
    <citation type="journal article" date="2018" name="Int. J. Syst. Evol. Microbiol.">
        <title>Bifidobacterium catulorum sp. nov., a novel taxon from the faeces of the baby common marmoset (Callithrix jacchus).</title>
        <authorList>
            <person name="Modesto M."/>
            <person name="Michelini S."/>
            <person name="Oki K."/>
            <person name="Biavati B."/>
            <person name="Watanabe K."/>
            <person name="Mattarelli P."/>
        </authorList>
    </citation>
    <scope>NUCLEOTIDE SEQUENCE [LARGE SCALE GENOMIC DNA]</scope>
    <source>
        <strain evidence="3 4">MRM 8.19</strain>
    </source>
</reference>
<dbReference type="InterPro" id="IPR028994">
    <property type="entry name" value="Integrin_alpha_N"/>
</dbReference>
<feature type="domain" description="SCP" evidence="1">
    <location>
        <begin position="61"/>
        <end position="231"/>
    </location>
</feature>
<proteinExistence type="predicted"/>
<dbReference type="Gene3D" id="3.40.33.10">
    <property type="entry name" value="CAP"/>
    <property type="match status" value="1"/>
</dbReference>
<evidence type="ECO:0000313" key="4">
    <source>
        <dbReference type="Proteomes" id="UP000245753"/>
    </source>
</evidence>
<name>A0A2U2MPY9_9BIFI</name>
<accession>A0A2U2MPY9</accession>
<dbReference type="InterPro" id="IPR035940">
    <property type="entry name" value="CAP_sf"/>
</dbReference>
<dbReference type="Proteomes" id="UP000245753">
    <property type="component" value="Unassembled WGS sequence"/>
</dbReference>
<dbReference type="GO" id="GO:0005975">
    <property type="term" value="P:carbohydrate metabolic process"/>
    <property type="evidence" value="ECO:0007669"/>
    <property type="project" value="UniProtKB-ARBA"/>
</dbReference>
<dbReference type="SUPFAM" id="SSF55797">
    <property type="entry name" value="PR-1-like"/>
    <property type="match status" value="1"/>
</dbReference>
<dbReference type="Pfam" id="PF16403">
    <property type="entry name" value="Bact_surface_Ig-like"/>
    <property type="match status" value="1"/>
</dbReference>
<dbReference type="InterPro" id="IPR013783">
    <property type="entry name" value="Ig-like_fold"/>
</dbReference>
<gene>
    <name evidence="3" type="ORF">DF200_10325</name>
</gene>
<evidence type="ECO:0000259" key="2">
    <source>
        <dbReference type="Pfam" id="PF16403"/>
    </source>
</evidence>
<evidence type="ECO:0000259" key="1">
    <source>
        <dbReference type="Pfam" id="PF00188"/>
    </source>
</evidence>
<keyword evidence="4" id="KW-1185">Reference proteome</keyword>
<dbReference type="InterPro" id="IPR032179">
    <property type="entry name" value="Cry22Aa_Ig-like"/>
</dbReference>
<organism evidence="3 4">
    <name type="scientific">Bifidobacterium catulorum</name>
    <dbReference type="NCBI Taxonomy" id="1630173"/>
    <lineage>
        <taxon>Bacteria</taxon>
        <taxon>Bacillati</taxon>
        <taxon>Actinomycetota</taxon>
        <taxon>Actinomycetes</taxon>
        <taxon>Bifidobacteriales</taxon>
        <taxon>Bifidobacteriaceae</taxon>
        <taxon>Bifidobacterium</taxon>
    </lineage>
</organism>
<evidence type="ECO:0008006" key="5">
    <source>
        <dbReference type="Google" id="ProtNLM"/>
    </source>
</evidence>
<evidence type="ECO:0000313" key="3">
    <source>
        <dbReference type="EMBL" id="PWG58915.1"/>
    </source>
</evidence>
<dbReference type="InterPro" id="IPR014044">
    <property type="entry name" value="CAP_dom"/>
</dbReference>
<protein>
    <recommendedName>
        <fullName evidence="5">SCP domain-containing protein</fullName>
    </recommendedName>
</protein>
<dbReference type="EMBL" id="QFFN01000061">
    <property type="protein sequence ID" value="PWG58915.1"/>
    <property type="molecule type" value="Genomic_DNA"/>
</dbReference>
<dbReference type="AlphaFoldDB" id="A0A2U2MPY9"/>
<dbReference type="Gene3D" id="2.60.40.10">
    <property type="entry name" value="Immunoglobulins"/>
    <property type="match status" value="1"/>
</dbReference>
<sequence length="569" mass="60639">MKIGSELLKEGRTMNIGKRLIGTLAALAAALTLGVTAIPASAAIGTNAAAKDNAKQSLQYLNQVNSIRAKSRKALSPSQISAAVKADSGQNMPASMIPSISGDGKPVPALKVNSDMTKWAQTRANELAKRAVNHPNDPISHGNMANGRPAWCSEYNLSESSKYQGGYFFGPENLAISYPEYGGSYNPVTMWYNELNATKTADRQGYGHYLAMVSPYADIVGFGIAKVSGGQWKGATIAVMEIGNSKSAQGTTQTVAQALANLDKDTTKPVISGADNVSFKAGKSFNPRAGVTARDNRDGNITAKIQISGTVDTNKVGIYRLVYTVADKAGNKATVTRTVTVRNPNVFLDSLAVRRGNTYYFKYTISGGQADAVAAYGKANDKVLVGDWNGDRVDTLAVRRGNVYHIKNSISSGKADKVIGYGRASDTVLVGDWDGDGRDTLAVRRGNTYYIKNSISGGKADKVISYGHANDTILVGDWNGDGRDTLAVRRGNTYHVKNSITSGRADRVIGYGRANDTVLVGDWDGNRTDTLAVRRGNVYHIKNSISGGPADRVVGYGRANDVVLVGTWE</sequence>
<comment type="caution">
    <text evidence="3">The sequence shown here is derived from an EMBL/GenBank/DDBJ whole genome shotgun (WGS) entry which is preliminary data.</text>
</comment>
<feature type="domain" description="Pesticidal crystal protein Cry22Aa Ig-like" evidence="2">
    <location>
        <begin position="271"/>
        <end position="341"/>
    </location>
</feature>
<dbReference type="SUPFAM" id="SSF69318">
    <property type="entry name" value="Integrin alpha N-terminal domain"/>
    <property type="match status" value="1"/>
</dbReference>
<dbReference type="Pfam" id="PF00188">
    <property type="entry name" value="CAP"/>
    <property type="match status" value="1"/>
</dbReference>